<evidence type="ECO:0000313" key="2">
    <source>
        <dbReference type="EMBL" id="PMD22927.1"/>
    </source>
</evidence>
<keyword evidence="3" id="KW-1185">Reference proteome</keyword>
<reference evidence="2 3" key="1">
    <citation type="submission" date="2016-05" db="EMBL/GenBank/DDBJ databases">
        <title>A degradative enzymes factory behind the ericoid mycorrhizal symbiosis.</title>
        <authorList>
            <consortium name="DOE Joint Genome Institute"/>
            <person name="Martino E."/>
            <person name="Morin E."/>
            <person name="Grelet G."/>
            <person name="Kuo A."/>
            <person name="Kohler A."/>
            <person name="Daghino S."/>
            <person name="Barry K."/>
            <person name="Choi C."/>
            <person name="Cichocki N."/>
            <person name="Clum A."/>
            <person name="Copeland A."/>
            <person name="Hainaut M."/>
            <person name="Haridas S."/>
            <person name="Labutti K."/>
            <person name="Lindquist E."/>
            <person name="Lipzen A."/>
            <person name="Khouja H.-R."/>
            <person name="Murat C."/>
            <person name="Ohm R."/>
            <person name="Olson A."/>
            <person name="Spatafora J."/>
            <person name="Veneault-Fourrey C."/>
            <person name="Henrissat B."/>
            <person name="Grigoriev I."/>
            <person name="Martin F."/>
            <person name="Perotto S."/>
        </authorList>
    </citation>
    <scope>NUCLEOTIDE SEQUENCE [LARGE SCALE GENOMIC DNA]</scope>
    <source>
        <strain evidence="2 3">UAMH 7357</strain>
    </source>
</reference>
<dbReference type="Proteomes" id="UP000235672">
    <property type="component" value="Unassembled WGS sequence"/>
</dbReference>
<protein>
    <submittedName>
        <fullName evidence="2">Uncharacterized protein</fullName>
    </submittedName>
</protein>
<dbReference type="STRING" id="1745343.A0A2J6Q9H4"/>
<evidence type="ECO:0000256" key="1">
    <source>
        <dbReference type="SAM" id="MobiDB-lite"/>
    </source>
</evidence>
<evidence type="ECO:0000313" key="3">
    <source>
        <dbReference type="Proteomes" id="UP000235672"/>
    </source>
</evidence>
<feature type="compositionally biased region" description="Basic and acidic residues" evidence="1">
    <location>
        <begin position="39"/>
        <end position="50"/>
    </location>
</feature>
<dbReference type="OrthoDB" id="10643939at2759"/>
<dbReference type="AlphaFoldDB" id="A0A2J6Q9H4"/>
<gene>
    <name evidence="2" type="ORF">NA56DRAFT_687933</name>
</gene>
<name>A0A2J6Q9H4_9HELO</name>
<dbReference type="PANTHER" id="PTHR42354">
    <property type="entry name" value="C2H2-TYPE DOMAIN-CONTAINING PROTEIN"/>
    <property type="match status" value="1"/>
</dbReference>
<dbReference type="PANTHER" id="PTHR42354:SF1">
    <property type="entry name" value="C2H2-TYPE DOMAIN-CONTAINING PROTEIN"/>
    <property type="match status" value="1"/>
</dbReference>
<proteinExistence type="predicted"/>
<accession>A0A2J6Q9H4</accession>
<sequence length="397" mass="43733">MDPFTISVGVIGAVSALVAIYKEGRKEYERWRSKKKEKKPAEEELQHSLEKAPDEVDCQCKSLSRIHGPAFDQGDDISHASLKTICVALNKTLLAVLKDSLHLKHRSNVEPERLWRVSNGARDDAIRTLMDLHQRVMVRAQIPRPLRRRRSSAQVSPRLINSNAPDSLRVSHPPPSRPEVSTNIQEPTRRRPEADLAPVPFRPMNTATRHSGFSSRISSSLSLRSAYLDASPSISARFRDSVSTSLALPILADTGGKTAADLLREWKDDINVKLSSVPQSALPQSSGLLGPFHSQQKQNLMRHSSAPSTPAFSERSFGPIRESHLEDTMPRPGLQYDGNGMIVGQGHRSDSYVPKLMGTPSTSSTSAPITNLESGFTHRLPSKSAKASADEFFSVDT</sequence>
<feature type="region of interest" description="Disordered" evidence="1">
    <location>
        <begin position="145"/>
        <end position="212"/>
    </location>
</feature>
<dbReference type="EMBL" id="KZ613476">
    <property type="protein sequence ID" value="PMD22927.1"/>
    <property type="molecule type" value="Genomic_DNA"/>
</dbReference>
<organism evidence="2 3">
    <name type="scientific">Hyaloscypha hepaticicola</name>
    <dbReference type="NCBI Taxonomy" id="2082293"/>
    <lineage>
        <taxon>Eukaryota</taxon>
        <taxon>Fungi</taxon>
        <taxon>Dikarya</taxon>
        <taxon>Ascomycota</taxon>
        <taxon>Pezizomycotina</taxon>
        <taxon>Leotiomycetes</taxon>
        <taxon>Helotiales</taxon>
        <taxon>Hyaloscyphaceae</taxon>
        <taxon>Hyaloscypha</taxon>
    </lineage>
</organism>
<feature type="region of interest" description="Disordered" evidence="1">
    <location>
        <begin position="31"/>
        <end position="50"/>
    </location>
</feature>